<sequence length="244" mass="25144">MIKASLKLLQQREGRPDHVGGVRVCAVGGTVIVDRLSVAYGRNEPVLRDVSVTAAPGRVLAVTGPSGAGKTTLLWAMAGLLAPAAGAVTVGGEALRDRDHAVARGVVLVPQDNGLAAILTAGENLQVALIATGVSPPDARRLTAESLERLGLTGQTDQLVEELSGGQQQRTAIARGLALTGDVLLADEVTSELDAANRQRVLDLLRAEAERGAAVVFATHDPEAAAACDAELHLLDGRADLVRG</sequence>
<dbReference type="GO" id="GO:0022857">
    <property type="term" value="F:transmembrane transporter activity"/>
    <property type="evidence" value="ECO:0007669"/>
    <property type="project" value="TreeGrafter"/>
</dbReference>
<dbReference type="SUPFAM" id="SSF52540">
    <property type="entry name" value="P-loop containing nucleoside triphosphate hydrolases"/>
    <property type="match status" value="1"/>
</dbReference>
<accession>A0A6V8L3B2</accession>
<comment type="caution">
    <text evidence="4">The sequence shown here is derived from an EMBL/GenBank/DDBJ whole genome shotgun (WGS) entry which is preliminary data.</text>
</comment>
<reference evidence="4 5" key="1">
    <citation type="submission" date="2020-03" db="EMBL/GenBank/DDBJ databases">
        <title>Whole genome shotgun sequence of Phytohabitans rumicis NBRC 108638.</title>
        <authorList>
            <person name="Komaki H."/>
            <person name="Tamura T."/>
        </authorList>
    </citation>
    <scope>NUCLEOTIDE SEQUENCE [LARGE SCALE GENOMIC DNA]</scope>
    <source>
        <strain evidence="4 5">NBRC 108638</strain>
    </source>
</reference>
<evidence type="ECO:0000256" key="1">
    <source>
        <dbReference type="ARBA" id="ARBA00022741"/>
    </source>
</evidence>
<dbReference type="PANTHER" id="PTHR24220">
    <property type="entry name" value="IMPORT ATP-BINDING PROTEIN"/>
    <property type="match status" value="1"/>
</dbReference>
<dbReference type="EMBL" id="BLPG01000001">
    <property type="protein sequence ID" value="GFJ89281.1"/>
    <property type="molecule type" value="Genomic_DNA"/>
</dbReference>
<evidence type="ECO:0000313" key="5">
    <source>
        <dbReference type="Proteomes" id="UP000482960"/>
    </source>
</evidence>
<keyword evidence="1" id="KW-0547">Nucleotide-binding</keyword>
<evidence type="ECO:0000259" key="3">
    <source>
        <dbReference type="PROSITE" id="PS50893"/>
    </source>
</evidence>
<dbReference type="PROSITE" id="PS50893">
    <property type="entry name" value="ABC_TRANSPORTER_2"/>
    <property type="match status" value="1"/>
</dbReference>
<evidence type="ECO:0000313" key="4">
    <source>
        <dbReference type="EMBL" id="GFJ89281.1"/>
    </source>
</evidence>
<feature type="domain" description="ABC transporter" evidence="3">
    <location>
        <begin position="31"/>
        <end position="244"/>
    </location>
</feature>
<gene>
    <name evidence="4" type="ORF">Prum_029230</name>
</gene>
<dbReference type="AlphaFoldDB" id="A0A6V8L3B2"/>
<dbReference type="GO" id="GO:0005524">
    <property type="term" value="F:ATP binding"/>
    <property type="evidence" value="ECO:0007669"/>
    <property type="project" value="UniProtKB-KW"/>
</dbReference>
<dbReference type="InterPro" id="IPR027417">
    <property type="entry name" value="P-loop_NTPase"/>
</dbReference>
<keyword evidence="2 4" id="KW-0067">ATP-binding</keyword>
<dbReference type="PANTHER" id="PTHR24220:SF684">
    <property type="entry name" value="FE(3+) IONS IMPORT ATP-BINDING PROTEIN FBPC"/>
    <property type="match status" value="1"/>
</dbReference>
<dbReference type="Proteomes" id="UP000482960">
    <property type="component" value="Unassembled WGS sequence"/>
</dbReference>
<protein>
    <submittedName>
        <fullName evidence="4">ABC transporter ATP-binding protein</fullName>
    </submittedName>
</protein>
<keyword evidence="5" id="KW-1185">Reference proteome</keyword>
<dbReference type="GO" id="GO:0016887">
    <property type="term" value="F:ATP hydrolysis activity"/>
    <property type="evidence" value="ECO:0007669"/>
    <property type="project" value="InterPro"/>
</dbReference>
<dbReference type="Gene3D" id="3.40.50.300">
    <property type="entry name" value="P-loop containing nucleotide triphosphate hydrolases"/>
    <property type="match status" value="1"/>
</dbReference>
<dbReference type="InterPro" id="IPR003439">
    <property type="entry name" value="ABC_transporter-like_ATP-bd"/>
</dbReference>
<organism evidence="4 5">
    <name type="scientific">Phytohabitans rumicis</name>
    <dbReference type="NCBI Taxonomy" id="1076125"/>
    <lineage>
        <taxon>Bacteria</taxon>
        <taxon>Bacillati</taxon>
        <taxon>Actinomycetota</taxon>
        <taxon>Actinomycetes</taxon>
        <taxon>Micromonosporales</taxon>
        <taxon>Micromonosporaceae</taxon>
    </lineage>
</organism>
<dbReference type="GO" id="GO:0005886">
    <property type="term" value="C:plasma membrane"/>
    <property type="evidence" value="ECO:0007669"/>
    <property type="project" value="TreeGrafter"/>
</dbReference>
<dbReference type="InterPro" id="IPR003593">
    <property type="entry name" value="AAA+_ATPase"/>
</dbReference>
<reference evidence="4 5" key="2">
    <citation type="submission" date="2020-03" db="EMBL/GenBank/DDBJ databases">
        <authorList>
            <person name="Ichikawa N."/>
            <person name="Kimura A."/>
            <person name="Kitahashi Y."/>
            <person name="Uohara A."/>
        </authorList>
    </citation>
    <scope>NUCLEOTIDE SEQUENCE [LARGE SCALE GENOMIC DNA]</scope>
    <source>
        <strain evidence="4 5">NBRC 108638</strain>
    </source>
</reference>
<name>A0A6V8L3B2_9ACTN</name>
<evidence type="ECO:0000256" key="2">
    <source>
        <dbReference type="ARBA" id="ARBA00022840"/>
    </source>
</evidence>
<dbReference type="InterPro" id="IPR015854">
    <property type="entry name" value="ABC_transpr_LolD-like"/>
</dbReference>
<dbReference type="Pfam" id="PF00005">
    <property type="entry name" value="ABC_tran"/>
    <property type="match status" value="1"/>
</dbReference>
<dbReference type="SMART" id="SM00382">
    <property type="entry name" value="AAA"/>
    <property type="match status" value="1"/>
</dbReference>
<proteinExistence type="predicted"/>